<proteinExistence type="predicted"/>
<protein>
    <submittedName>
        <fullName evidence="1">Uncharacterized protein</fullName>
    </submittedName>
</protein>
<name>A0A8J6TMD1_9BACT</name>
<evidence type="ECO:0000313" key="1">
    <source>
        <dbReference type="EMBL" id="MBC8361538.1"/>
    </source>
</evidence>
<dbReference type="AlphaFoldDB" id="A0A8J6TMD1"/>
<accession>A0A8J6TMD1</accession>
<organism evidence="1 2">
    <name type="scientific">Candidatus Desulfatibia profunda</name>
    <dbReference type="NCBI Taxonomy" id="2841695"/>
    <lineage>
        <taxon>Bacteria</taxon>
        <taxon>Pseudomonadati</taxon>
        <taxon>Thermodesulfobacteriota</taxon>
        <taxon>Desulfobacteria</taxon>
        <taxon>Desulfobacterales</taxon>
        <taxon>Desulfobacterales incertae sedis</taxon>
        <taxon>Candidatus Desulfatibia</taxon>
    </lineage>
</organism>
<sequence length="75" mass="8576">MDQNPNPIRKSGTRNIFCPYYGGCLNHAARLHWESWACFDCHHQLMKETGMEGPFSSGDSTLYYTVSAEIYRKVG</sequence>
<evidence type="ECO:0000313" key="2">
    <source>
        <dbReference type="Proteomes" id="UP000603434"/>
    </source>
</evidence>
<reference evidence="1 2" key="1">
    <citation type="submission" date="2020-08" db="EMBL/GenBank/DDBJ databases">
        <title>Bridging the membrane lipid divide: bacteria of the FCB group superphylum have the potential to synthesize archaeal ether lipids.</title>
        <authorList>
            <person name="Villanueva L."/>
            <person name="Von Meijenfeldt F.A.B."/>
            <person name="Westbye A.B."/>
            <person name="Yadav S."/>
            <person name="Hopmans E.C."/>
            <person name="Dutilh B.E."/>
            <person name="Sinninghe Damste J.S."/>
        </authorList>
    </citation>
    <scope>NUCLEOTIDE SEQUENCE [LARGE SCALE GENOMIC DNA]</scope>
    <source>
        <strain evidence="1">NIOZ-UU30</strain>
    </source>
</reference>
<dbReference type="EMBL" id="JACNJH010000135">
    <property type="protein sequence ID" value="MBC8361538.1"/>
    <property type="molecule type" value="Genomic_DNA"/>
</dbReference>
<gene>
    <name evidence="1" type="ORF">H8E23_09085</name>
</gene>
<dbReference type="Proteomes" id="UP000603434">
    <property type="component" value="Unassembled WGS sequence"/>
</dbReference>
<comment type="caution">
    <text evidence="1">The sequence shown here is derived from an EMBL/GenBank/DDBJ whole genome shotgun (WGS) entry which is preliminary data.</text>
</comment>